<reference evidence="2 3" key="1">
    <citation type="submission" date="2012-08" db="EMBL/GenBank/DDBJ databases">
        <title>Oryza genome evolution.</title>
        <authorList>
            <person name="Wing R.A."/>
        </authorList>
    </citation>
    <scope>NUCLEOTIDE SEQUENCE</scope>
</reference>
<dbReference type="HOGENOM" id="CLU_1091331_0_0_1"/>
<keyword evidence="3" id="KW-1185">Reference proteome</keyword>
<evidence type="ECO:0000313" key="3">
    <source>
        <dbReference type="Proteomes" id="UP000032180"/>
    </source>
</evidence>
<dbReference type="PANTHER" id="PTHR36140">
    <property type="entry name" value="F-BOX DOMAIN-CONTAINING PROTEIN-RELATED"/>
    <property type="match status" value="1"/>
</dbReference>
<protein>
    <recommendedName>
        <fullName evidence="1">DUF7595 domain-containing protein</fullName>
    </recommendedName>
</protein>
<dbReference type="PANTHER" id="PTHR36140:SF9">
    <property type="entry name" value="F-BOX DOMAIN CONTAINING PROTEIN"/>
    <property type="match status" value="1"/>
</dbReference>
<feature type="domain" description="DUF7595" evidence="1">
    <location>
        <begin position="5"/>
        <end position="152"/>
    </location>
</feature>
<reference evidence="2" key="3">
    <citation type="submission" date="2015-04" db="UniProtKB">
        <authorList>
            <consortium name="EnsemblPlants"/>
        </authorList>
    </citation>
    <scope>IDENTIFICATION</scope>
</reference>
<reference evidence="3" key="2">
    <citation type="submission" date="2013-12" db="EMBL/GenBank/DDBJ databases">
        <authorList>
            <person name="Yu Y."/>
            <person name="Lee S."/>
            <person name="de Baynast K."/>
            <person name="Wissotski M."/>
            <person name="Liu L."/>
            <person name="Talag J."/>
            <person name="Goicoechea J."/>
            <person name="Angelova A."/>
            <person name="Jetty R."/>
            <person name="Kudrna D."/>
            <person name="Golser W."/>
            <person name="Rivera L."/>
            <person name="Zhang J."/>
            <person name="Wing R."/>
        </authorList>
    </citation>
    <scope>NUCLEOTIDE SEQUENCE</scope>
</reference>
<dbReference type="InterPro" id="IPR056016">
    <property type="entry name" value="DUF7595"/>
</dbReference>
<proteinExistence type="predicted"/>
<organism evidence="2 3">
    <name type="scientific">Leersia perrieri</name>
    <dbReference type="NCBI Taxonomy" id="77586"/>
    <lineage>
        <taxon>Eukaryota</taxon>
        <taxon>Viridiplantae</taxon>
        <taxon>Streptophyta</taxon>
        <taxon>Embryophyta</taxon>
        <taxon>Tracheophyta</taxon>
        <taxon>Spermatophyta</taxon>
        <taxon>Magnoliopsida</taxon>
        <taxon>Liliopsida</taxon>
        <taxon>Poales</taxon>
        <taxon>Poaceae</taxon>
        <taxon>BOP clade</taxon>
        <taxon>Oryzoideae</taxon>
        <taxon>Oryzeae</taxon>
        <taxon>Oryzinae</taxon>
        <taxon>Leersia</taxon>
    </lineage>
</organism>
<dbReference type="Gramene" id="LPERR05G15480.1">
    <property type="protein sequence ID" value="LPERR05G15480.1"/>
    <property type="gene ID" value="LPERR05G15480"/>
</dbReference>
<evidence type="ECO:0000313" key="2">
    <source>
        <dbReference type="EnsemblPlants" id="LPERR05G15480.1"/>
    </source>
</evidence>
<dbReference type="Pfam" id="PF24523">
    <property type="entry name" value="DUF7595"/>
    <property type="match status" value="1"/>
</dbReference>
<dbReference type="eggNOG" id="ENOG502R3C0">
    <property type="taxonomic scope" value="Eukaryota"/>
</dbReference>
<dbReference type="EnsemblPlants" id="LPERR05G15480.1">
    <property type="protein sequence ID" value="LPERR05G15480.1"/>
    <property type="gene ID" value="LPERR05G15480"/>
</dbReference>
<name>A0A0D9WHG8_9ORYZ</name>
<dbReference type="AlphaFoldDB" id="A0A0D9WHG8"/>
<evidence type="ECO:0000259" key="1">
    <source>
        <dbReference type="Pfam" id="PF24523"/>
    </source>
</evidence>
<sequence length="267" mass="29558">MSPFVDDQLLEYSRQVTSRNGHVVLELRRREGHADGLRLCVCNPMTGDVALLPPLLGDDKPGAYACALLTETGRWSAEVRRSSGPKMSSYTLSQLGQSVVHGGVAYWPMLHTAFAVRVDAPEPEEVPMPPAIKKTPRHNHLLGVTPDGKLSFIDKGLYFDGSVGVSTDYHLAFGSNGCTRKYERTWRVRLLELNVHRQDAVKLRWFCERSSKLFFTIDDKGSSTPGAYVLSLQTNELEKVADAVDCGSWTSIVGYDMHNAAYLASLI</sequence>
<accession>A0A0D9WHG8</accession>
<dbReference type="Proteomes" id="UP000032180">
    <property type="component" value="Chromosome 5"/>
</dbReference>